<feature type="coiled-coil region" evidence="1">
    <location>
        <begin position="143"/>
        <end position="227"/>
    </location>
</feature>
<comment type="caution">
    <text evidence="3">The sequence shown here is derived from an EMBL/GenBank/DDBJ whole genome shotgun (WGS) entry which is preliminary data.</text>
</comment>
<keyword evidence="2" id="KW-0472">Membrane</keyword>
<organism evidence="3 4">
    <name type="scientific">Setomelanomma holmii</name>
    <dbReference type="NCBI Taxonomy" id="210430"/>
    <lineage>
        <taxon>Eukaryota</taxon>
        <taxon>Fungi</taxon>
        <taxon>Dikarya</taxon>
        <taxon>Ascomycota</taxon>
        <taxon>Pezizomycotina</taxon>
        <taxon>Dothideomycetes</taxon>
        <taxon>Pleosporomycetidae</taxon>
        <taxon>Pleosporales</taxon>
        <taxon>Pleosporineae</taxon>
        <taxon>Phaeosphaeriaceae</taxon>
        <taxon>Setomelanomma</taxon>
    </lineage>
</organism>
<gene>
    <name evidence="3" type="ORF">EK21DRAFT_112042</name>
</gene>
<reference evidence="3" key="1">
    <citation type="journal article" date="2020" name="Stud. Mycol.">
        <title>101 Dothideomycetes genomes: a test case for predicting lifestyles and emergence of pathogens.</title>
        <authorList>
            <person name="Haridas S."/>
            <person name="Albert R."/>
            <person name="Binder M."/>
            <person name="Bloem J."/>
            <person name="Labutti K."/>
            <person name="Salamov A."/>
            <person name="Andreopoulos B."/>
            <person name="Baker S."/>
            <person name="Barry K."/>
            <person name="Bills G."/>
            <person name="Bluhm B."/>
            <person name="Cannon C."/>
            <person name="Castanera R."/>
            <person name="Culley D."/>
            <person name="Daum C."/>
            <person name="Ezra D."/>
            <person name="Gonzalez J."/>
            <person name="Henrissat B."/>
            <person name="Kuo A."/>
            <person name="Liang C."/>
            <person name="Lipzen A."/>
            <person name="Lutzoni F."/>
            <person name="Magnuson J."/>
            <person name="Mondo S."/>
            <person name="Nolan M."/>
            <person name="Ohm R."/>
            <person name="Pangilinan J."/>
            <person name="Park H.-J."/>
            <person name="Ramirez L."/>
            <person name="Alfaro M."/>
            <person name="Sun H."/>
            <person name="Tritt A."/>
            <person name="Yoshinaga Y."/>
            <person name="Zwiers L.-H."/>
            <person name="Turgeon B."/>
            <person name="Goodwin S."/>
            <person name="Spatafora J."/>
            <person name="Crous P."/>
            <person name="Grigoriev I."/>
        </authorList>
    </citation>
    <scope>NUCLEOTIDE SEQUENCE</scope>
    <source>
        <strain evidence="3">CBS 110217</strain>
    </source>
</reference>
<name>A0A9P4HB13_9PLEO</name>
<evidence type="ECO:0000313" key="4">
    <source>
        <dbReference type="Proteomes" id="UP000799777"/>
    </source>
</evidence>
<proteinExistence type="predicted"/>
<feature type="transmembrane region" description="Helical" evidence="2">
    <location>
        <begin position="16"/>
        <end position="36"/>
    </location>
</feature>
<dbReference type="AlphaFoldDB" id="A0A9P4HB13"/>
<accession>A0A9P4HB13</accession>
<evidence type="ECO:0000313" key="3">
    <source>
        <dbReference type="EMBL" id="KAF2030320.1"/>
    </source>
</evidence>
<keyword evidence="1" id="KW-0175">Coiled coil</keyword>
<dbReference type="EMBL" id="ML978191">
    <property type="protein sequence ID" value="KAF2030320.1"/>
    <property type="molecule type" value="Genomic_DNA"/>
</dbReference>
<keyword evidence="4" id="KW-1185">Reference proteome</keyword>
<evidence type="ECO:0000256" key="2">
    <source>
        <dbReference type="SAM" id="Phobius"/>
    </source>
</evidence>
<evidence type="ECO:0000256" key="1">
    <source>
        <dbReference type="SAM" id="Coils"/>
    </source>
</evidence>
<keyword evidence="2" id="KW-1133">Transmembrane helix</keyword>
<protein>
    <submittedName>
        <fullName evidence="3">Uncharacterized protein</fullName>
    </submittedName>
</protein>
<dbReference type="Proteomes" id="UP000799777">
    <property type="component" value="Unassembled WGS sequence"/>
</dbReference>
<keyword evidence="2" id="KW-0812">Transmembrane</keyword>
<sequence>MHCYRDENNTETVEHIIWIDLLVVLVPALLGFWLGLKCRSRWSKSLAGSPIWRVCLADAFDVAETVQELDKTSKELKVYKALFTNVRQRHVVTEDELERMSDKLKRANGDLLLDQINFDLFEERHTNMEAECETVRERFDGMLEESKLKTESHLEHIQTLEQQARDQLRQAQRHHGGEVGEMRKQLVAARELKDTAEETMWEAIAAGATLKDRANRLEAELEAMKVE</sequence>